<feature type="compositionally biased region" description="Low complexity" evidence="1">
    <location>
        <begin position="170"/>
        <end position="194"/>
    </location>
</feature>
<accession>A0A6J0IGC4</accession>
<dbReference type="Pfam" id="PF23227">
    <property type="entry name" value="HEAT_MROH2B_C"/>
    <property type="match status" value="1"/>
</dbReference>
<dbReference type="AlphaFoldDB" id="A0A6J0IGC4"/>
<dbReference type="PANTHER" id="PTHR23120">
    <property type="entry name" value="MAESTRO-RELATED HEAT DOMAIN-CONTAINING"/>
    <property type="match status" value="1"/>
</dbReference>
<keyword evidence="3" id="KW-1185">Reference proteome</keyword>
<feature type="domain" description="Maestro/Maestro-like HEAT-repeats" evidence="2">
    <location>
        <begin position="576"/>
        <end position="655"/>
    </location>
</feature>
<gene>
    <name evidence="4" type="primary">LOC108504470</name>
</gene>
<dbReference type="PANTHER" id="PTHR23120:SF42">
    <property type="entry name" value="MAESTRO HEAT-LIKE REPEAT FAMILY MEMBER 3"/>
    <property type="match status" value="1"/>
</dbReference>
<feature type="compositionally biased region" description="Basic and acidic residues" evidence="1">
    <location>
        <begin position="110"/>
        <end position="124"/>
    </location>
</feature>
<reference evidence="4" key="1">
    <citation type="submission" date="2025-08" db="UniProtKB">
        <authorList>
            <consortium name="RefSeq"/>
        </authorList>
    </citation>
    <scope>IDENTIFICATION</scope>
</reference>
<feature type="compositionally biased region" description="Basic and acidic residues" evidence="1">
    <location>
        <begin position="45"/>
        <end position="63"/>
    </location>
</feature>
<evidence type="ECO:0000313" key="4">
    <source>
        <dbReference type="RefSeq" id="XP_017684969.1"/>
    </source>
</evidence>
<evidence type="ECO:0000313" key="3">
    <source>
        <dbReference type="Proteomes" id="UP000504624"/>
    </source>
</evidence>
<dbReference type="InterPro" id="IPR045206">
    <property type="entry name" value="Maestro_heat-like_prot"/>
</dbReference>
<feature type="region of interest" description="Disordered" evidence="1">
    <location>
        <begin position="164"/>
        <end position="225"/>
    </location>
</feature>
<feature type="region of interest" description="Disordered" evidence="1">
    <location>
        <begin position="242"/>
        <end position="275"/>
    </location>
</feature>
<dbReference type="Proteomes" id="UP000504624">
    <property type="component" value="Unplaced"/>
</dbReference>
<feature type="compositionally biased region" description="Basic residues" evidence="1">
    <location>
        <begin position="12"/>
        <end position="22"/>
    </location>
</feature>
<evidence type="ECO:0000256" key="1">
    <source>
        <dbReference type="SAM" id="MobiDB-lite"/>
    </source>
</evidence>
<sequence>MAGRCLSLLRPFRMKKKKKKKKEGPETSPAQQPEEMEQLYPLQEDSGRHQTQEQDRARGRFRRADQAFLKFMGIQRRKTRTSPTEVMAQPDTRLTKLTAKPYVGTAPTDRTMKSDPALNDHTRNSDTTPIDQRMKSDTSLTDDMTDAYSPSIDRMAISDIVLTDDPTNSDTALPDLTAEADTATTEGITDTDPTPSDRVIDSPNWDFFEENGDSSSKQVPSRPDCGMAERSLSLCRLFRRKKEGPGAAPAQQPKEVEQSQPLQENPGRDRTEEQDPARGCWHFIGQMFRDFRGTAKADVSNRPNERMANTDITPTQSLADAPGLDSSGERVVSAKVQAFMKNMHQRLTANMFPENRLFMDILRLTDTYPTDVALTLLRCAPSCDRAAAIMWRTIALTETTVVRVLPTLLCVMEDWPQHSVSTSDENNKDIFALAATRVVWEILQMIQCPEALMEYSPRLLVDLLFQVFISTEQMPEEVDTFWRRCWEGHRLARNPNRFAVLTMKTLLCRLHFENIVMAMERKRGWDTLLNSDTHHYAMGLLAREMRRASSPLCSPVALLPSQGAEPQPTLPSVSCCSLQLEKDRSRVADHLRQALPYLESPQEPLREAAIKFIGIAGRYLRGQKEELQLVMNALQRMTHDSAAVKSLAIKTLKMLRTAERPPSSLHSSSLKISSRMCGIERILCGAAAGGQRRTDPGNPV</sequence>
<dbReference type="OrthoDB" id="9421177at2759"/>
<dbReference type="GeneID" id="108504470"/>
<dbReference type="GO" id="GO:0005737">
    <property type="term" value="C:cytoplasm"/>
    <property type="evidence" value="ECO:0007669"/>
    <property type="project" value="TreeGrafter"/>
</dbReference>
<feature type="region of interest" description="Disordered" evidence="1">
    <location>
        <begin position="1"/>
        <end position="63"/>
    </location>
</feature>
<evidence type="ECO:0000259" key="2">
    <source>
        <dbReference type="Pfam" id="PF23227"/>
    </source>
</evidence>
<feature type="region of interest" description="Disordered" evidence="1">
    <location>
        <begin position="104"/>
        <end position="143"/>
    </location>
</feature>
<proteinExistence type="predicted"/>
<feature type="compositionally biased region" description="Basic and acidic residues" evidence="1">
    <location>
        <begin position="266"/>
        <end position="275"/>
    </location>
</feature>
<dbReference type="RefSeq" id="XP_017684969.1">
    <property type="nucleotide sequence ID" value="XM_017829480.1"/>
</dbReference>
<organism evidence="3 4">
    <name type="scientific">Lepidothrix coronata</name>
    <name type="common">blue-crowned manakin</name>
    <dbReference type="NCBI Taxonomy" id="321398"/>
    <lineage>
        <taxon>Eukaryota</taxon>
        <taxon>Metazoa</taxon>
        <taxon>Chordata</taxon>
        <taxon>Craniata</taxon>
        <taxon>Vertebrata</taxon>
        <taxon>Euteleostomi</taxon>
        <taxon>Archelosauria</taxon>
        <taxon>Archosauria</taxon>
        <taxon>Dinosauria</taxon>
        <taxon>Saurischia</taxon>
        <taxon>Theropoda</taxon>
        <taxon>Coelurosauria</taxon>
        <taxon>Aves</taxon>
        <taxon>Neognathae</taxon>
        <taxon>Neoaves</taxon>
        <taxon>Telluraves</taxon>
        <taxon>Australaves</taxon>
        <taxon>Passeriformes</taxon>
        <taxon>Pipridae</taxon>
        <taxon>Lepidothrix</taxon>
    </lineage>
</organism>
<name>A0A6J0IGC4_9PASS</name>
<protein>
    <submittedName>
        <fullName evidence="4">Uncharacterized protein LOC108504470</fullName>
    </submittedName>
</protein>
<dbReference type="InterPro" id="IPR055406">
    <property type="entry name" value="HEAT_Maestro"/>
</dbReference>